<evidence type="ECO:0000256" key="1">
    <source>
        <dbReference type="ARBA" id="ARBA00022761"/>
    </source>
</evidence>
<dbReference type="InterPro" id="IPR000896">
    <property type="entry name" value="Hemocyanin/hexamerin_mid_dom"/>
</dbReference>
<organism evidence="7 8">
    <name type="scientific">Plutella xylostella</name>
    <name type="common">Diamondback moth</name>
    <name type="synonym">Plutella maculipennis</name>
    <dbReference type="NCBI Taxonomy" id="51655"/>
    <lineage>
        <taxon>Eukaryota</taxon>
        <taxon>Metazoa</taxon>
        <taxon>Ecdysozoa</taxon>
        <taxon>Arthropoda</taxon>
        <taxon>Hexapoda</taxon>
        <taxon>Insecta</taxon>
        <taxon>Pterygota</taxon>
        <taxon>Neoptera</taxon>
        <taxon>Endopterygota</taxon>
        <taxon>Lepidoptera</taxon>
        <taxon>Glossata</taxon>
        <taxon>Ditrysia</taxon>
        <taxon>Yponomeutoidea</taxon>
        <taxon>Plutellidae</taxon>
        <taxon>Plutella</taxon>
    </lineage>
</organism>
<gene>
    <name evidence="7" type="ORF">PLXY2_LOCUS11483</name>
</gene>
<evidence type="ECO:0000259" key="5">
    <source>
        <dbReference type="Pfam" id="PF03722"/>
    </source>
</evidence>
<keyword evidence="1" id="KW-0758">Storage protein</keyword>
<feature type="chain" id="PRO_5035947639" evidence="3">
    <location>
        <begin position="32"/>
        <end position="705"/>
    </location>
</feature>
<dbReference type="InterPro" id="IPR013788">
    <property type="entry name" value="Hemocyanin/hexamerin"/>
</dbReference>
<dbReference type="SUPFAM" id="SSF48050">
    <property type="entry name" value="Hemocyanin, N-terminal domain"/>
    <property type="match status" value="1"/>
</dbReference>
<comment type="similarity">
    <text evidence="2">Belongs to the hemocyanin family.</text>
</comment>
<dbReference type="InterPro" id="IPR036697">
    <property type="entry name" value="Hemocyanin_N_sf"/>
</dbReference>
<protein>
    <submittedName>
        <fullName evidence="7">(diamondback moth) hypothetical protein</fullName>
    </submittedName>
</protein>
<feature type="domain" description="Hemocyanin N-terminal" evidence="5">
    <location>
        <begin position="56"/>
        <end position="176"/>
    </location>
</feature>
<dbReference type="InterPro" id="IPR005203">
    <property type="entry name" value="Hemocyanin_C"/>
</dbReference>
<dbReference type="Pfam" id="PF03722">
    <property type="entry name" value="Hemocyanin_N"/>
    <property type="match status" value="1"/>
</dbReference>
<dbReference type="SUPFAM" id="SSF48056">
    <property type="entry name" value="Di-copper centre-containing domain"/>
    <property type="match status" value="1"/>
</dbReference>
<dbReference type="PRINTS" id="PR00187">
    <property type="entry name" value="HAEMOCYANIN"/>
</dbReference>
<feature type="domain" description="Hemocyanin middle" evidence="4">
    <location>
        <begin position="181"/>
        <end position="452"/>
    </location>
</feature>
<dbReference type="GO" id="GO:0005615">
    <property type="term" value="C:extracellular space"/>
    <property type="evidence" value="ECO:0007669"/>
    <property type="project" value="UniProtKB-ARBA"/>
</dbReference>
<comment type="caution">
    <text evidence="7">The sequence shown here is derived from an EMBL/GenBank/DDBJ whole genome shotgun (WGS) entry which is preliminary data.</text>
</comment>
<evidence type="ECO:0000313" key="8">
    <source>
        <dbReference type="Proteomes" id="UP000653454"/>
    </source>
</evidence>
<reference evidence="7" key="1">
    <citation type="submission" date="2020-11" db="EMBL/GenBank/DDBJ databases">
        <authorList>
            <person name="Whiteford S."/>
        </authorList>
    </citation>
    <scope>NUCLEOTIDE SEQUENCE</scope>
</reference>
<dbReference type="InterPro" id="IPR008922">
    <property type="entry name" value="Di-copper_centre_dom_sf"/>
</dbReference>
<dbReference type="Pfam" id="PF00372">
    <property type="entry name" value="Hemocyanin_M"/>
    <property type="match status" value="1"/>
</dbReference>
<name>A0A8S4G300_PLUXY</name>
<evidence type="ECO:0000256" key="2">
    <source>
        <dbReference type="ARBA" id="ARBA00038082"/>
    </source>
</evidence>
<accession>A0A8S4G300</accession>
<keyword evidence="8" id="KW-1185">Reference proteome</keyword>
<dbReference type="SUPFAM" id="SSF81296">
    <property type="entry name" value="E set domains"/>
    <property type="match status" value="1"/>
</dbReference>
<dbReference type="InterPro" id="IPR014756">
    <property type="entry name" value="Ig_E-set"/>
</dbReference>
<dbReference type="Pfam" id="PF03723">
    <property type="entry name" value="Hemocyanin_C"/>
    <property type="match status" value="1"/>
</dbReference>
<keyword evidence="3" id="KW-0732">Signal</keyword>
<evidence type="ECO:0000259" key="6">
    <source>
        <dbReference type="Pfam" id="PF03723"/>
    </source>
</evidence>
<dbReference type="InterPro" id="IPR005204">
    <property type="entry name" value="Hemocyanin_N"/>
</dbReference>
<dbReference type="Gene3D" id="1.20.1370.10">
    <property type="entry name" value="Hemocyanin, N-terminal domain"/>
    <property type="match status" value="1"/>
</dbReference>
<sequence length="705" mass="82805">MIADGRHQSLRIRLSMKFLLLAAALVASASALVMHDDKIKMLIGKEHLDNLDIKTKEMLMMRLLNHMMQPTMYRDIKDCAREFVLEDHLDKFIVKARCGAILHGHVQDGHAARGEVFVHTSRKQMEQAITVVKMLYFAKDFDTFFRTCCWLRDRVNEGMFVYSVTVAVMHRDDCKGIILPAPYEICPNFFVNSDVIHKAYMMKMKKGMIDPMLLDYYNIKLTDKNVAIIDSRKGVRHTLTDEDRLAYFREDIDLNTYFYYLHMDYPSWMITEKMDKERRGEVMMYSFQQLLARYRLERLSHEMCDIKPLMLSKTLKTGYWPKIRLTNGEEMPVRMNHKVLLTEDKVDIKRRIDDIERMIRDAILTGKLEMRDGTVLKIKKPEDIETLCRLILGTLHMKDDAKVYHLMTLLKKMITYNKYNVNTYTYIPTALDMVQTCLRDPVFWMLMKRMTDNVVLFKKLLPAYTRDELDFPGVKVENFMTDKLVTFFDEMDMDITNALYLDEAEMKKEKSDMLMVARQRRLNHHNFKLTIDVVSDKTVDAVVRVFLGPKYDCMGKLMDINDKRLDMVEIDSFIYKLETGKNTIVRDSMEMHNMIGDRTWTRKMFDRSLVETLGSGDHTVTEAWWHRARTGFPHRMLLPMGRRGGMPMQMFVIVTPVVKDKLMNLVDMDTMRDRKVCRFTVCMDTLPLGFPSTARSAWRTSSPTT</sequence>
<proteinExistence type="inferred from homology"/>
<dbReference type="Gene3D" id="1.10.1280.10">
    <property type="entry name" value="Di-copper center containing domain from catechol oxidase"/>
    <property type="match status" value="1"/>
</dbReference>
<dbReference type="EMBL" id="CAJHNJ030000059">
    <property type="protein sequence ID" value="CAG9133302.1"/>
    <property type="molecule type" value="Genomic_DNA"/>
</dbReference>
<dbReference type="PROSITE" id="PS00209">
    <property type="entry name" value="HEMOCYANIN_1"/>
    <property type="match status" value="1"/>
</dbReference>
<feature type="signal peptide" evidence="3">
    <location>
        <begin position="1"/>
        <end position="31"/>
    </location>
</feature>
<dbReference type="InterPro" id="IPR037020">
    <property type="entry name" value="Hemocyanin_C_sf"/>
</dbReference>
<evidence type="ECO:0000313" key="7">
    <source>
        <dbReference type="EMBL" id="CAG9133302.1"/>
    </source>
</evidence>
<evidence type="ECO:0000259" key="4">
    <source>
        <dbReference type="Pfam" id="PF00372"/>
    </source>
</evidence>
<dbReference type="Gene3D" id="2.60.40.1520">
    <property type="entry name" value="Hemocyanin, C-terminal domain"/>
    <property type="match status" value="1"/>
</dbReference>
<dbReference type="PANTHER" id="PTHR11511">
    <property type="entry name" value="LARVAL STORAGE PROTEIN/PHENOLOXIDASE"/>
    <property type="match status" value="1"/>
</dbReference>
<dbReference type="AlphaFoldDB" id="A0A8S4G300"/>
<dbReference type="GO" id="GO:0045735">
    <property type="term" value="F:nutrient reservoir activity"/>
    <property type="evidence" value="ECO:0007669"/>
    <property type="project" value="UniProtKB-KW"/>
</dbReference>
<dbReference type="Proteomes" id="UP000653454">
    <property type="component" value="Unassembled WGS sequence"/>
</dbReference>
<dbReference type="PANTHER" id="PTHR11511:SF5">
    <property type="entry name" value="FAT-BODY PROTEIN 1-RELATED"/>
    <property type="match status" value="1"/>
</dbReference>
<evidence type="ECO:0000256" key="3">
    <source>
        <dbReference type="SAM" id="SignalP"/>
    </source>
</evidence>
<dbReference type="PROSITE" id="PS00210">
    <property type="entry name" value="HEMOCYANIN_2"/>
    <property type="match status" value="1"/>
</dbReference>
<feature type="domain" description="Hemocyanin C-terminal" evidence="6">
    <location>
        <begin position="464"/>
        <end position="691"/>
    </location>
</feature>